<feature type="signal peptide" evidence="2">
    <location>
        <begin position="1"/>
        <end position="20"/>
    </location>
</feature>
<evidence type="ECO:0000313" key="4">
    <source>
        <dbReference type="Proteomes" id="UP000199695"/>
    </source>
</evidence>
<feature type="region of interest" description="Disordered" evidence="1">
    <location>
        <begin position="37"/>
        <end position="79"/>
    </location>
</feature>
<dbReference type="STRING" id="1173111.SAMN05444955_10176"/>
<reference evidence="3 4" key="1">
    <citation type="submission" date="2016-10" db="EMBL/GenBank/DDBJ databases">
        <authorList>
            <person name="de Groot N.N."/>
        </authorList>
    </citation>
    <scope>NUCLEOTIDE SEQUENCE [LARGE SCALE GENOMIC DNA]</scope>
    <source>
        <strain evidence="3 4">DSM 46701</strain>
    </source>
</reference>
<dbReference type="OrthoDB" id="2666568at2"/>
<evidence type="ECO:0000256" key="1">
    <source>
        <dbReference type="SAM" id="MobiDB-lite"/>
    </source>
</evidence>
<name>A0A1H8AD74_9BACL</name>
<keyword evidence="4" id="KW-1185">Reference proteome</keyword>
<organism evidence="3 4">
    <name type="scientific">Lihuaxuella thermophila</name>
    <dbReference type="NCBI Taxonomy" id="1173111"/>
    <lineage>
        <taxon>Bacteria</taxon>
        <taxon>Bacillati</taxon>
        <taxon>Bacillota</taxon>
        <taxon>Bacilli</taxon>
        <taxon>Bacillales</taxon>
        <taxon>Thermoactinomycetaceae</taxon>
        <taxon>Lihuaxuella</taxon>
    </lineage>
</organism>
<keyword evidence="2" id="KW-0732">Signal</keyword>
<feature type="chain" id="PRO_5039406543" evidence="2">
    <location>
        <begin position="21"/>
        <end position="405"/>
    </location>
</feature>
<feature type="compositionally biased region" description="Polar residues" evidence="1">
    <location>
        <begin position="60"/>
        <end position="74"/>
    </location>
</feature>
<dbReference type="InterPro" id="IPR032871">
    <property type="entry name" value="AHH_dom_containing"/>
</dbReference>
<gene>
    <name evidence="3" type="ORF">SAMN05444955_10176</name>
</gene>
<proteinExistence type="predicted"/>
<protein>
    <submittedName>
        <fullName evidence="3">A nuclease family of the HNH/ENDO VII superfamily with conserved AHH</fullName>
    </submittedName>
</protein>
<evidence type="ECO:0000256" key="2">
    <source>
        <dbReference type="SAM" id="SignalP"/>
    </source>
</evidence>
<dbReference type="Pfam" id="PF14412">
    <property type="entry name" value="AHH"/>
    <property type="match status" value="1"/>
</dbReference>
<accession>A0A1H8AD74</accession>
<dbReference type="EMBL" id="FOCQ01000001">
    <property type="protein sequence ID" value="SEM68503.1"/>
    <property type="molecule type" value="Genomic_DNA"/>
</dbReference>
<dbReference type="AlphaFoldDB" id="A0A1H8AD74"/>
<dbReference type="Proteomes" id="UP000199695">
    <property type="component" value="Unassembled WGS sequence"/>
</dbReference>
<sequence length="405" mass="44102">MVLAAGALLASLLLVAVTDAQVKEELKEKVVQALSGNAGQVDAPKESEPPSPTDPKIETPPTSNSNTPNYTQTHIVDDTGEKKDGGGFVGWLKEKGNGVLNWLGKQKDQIWNDDLKRAYNDPLGYLSDVIGAEDIKYTWNKMTSDPLGYLKDSWNNAKEQFKAIADNPWTLLFDQEQFMEGLNGKDKDGKSIPIANRVYKIAESLPLPTKLLKIGTIGKNILVHKGCTCEIADNTSSQGGGAGTKASGRDGAKVYTAQGYVALVSNRTQLVGHYKEGTQASIILRNELKLAGVEPPPYPNAAHHIVPWNDRRARRAQQLLEQFGIDPNSAANGVYLPCKKKDCNKPETTYIGDETPHIGNHGLEYIEYVTEKLEEVKVNGGTTLDAVKVLNNIRGKLLNGSLSLN</sequence>
<evidence type="ECO:0000313" key="3">
    <source>
        <dbReference type="EMBL" id="SEM68503.1"/>
    </source>
</evidence>